<dbReference type="AlphaFoldDB" id="A0A7H9BGQ0"/>
<feature type="domain" description="Viral coat protein P2 N-terminal" evidence="1">
    <location>
        <begin position="5"/>
        <end position="132"/>
    </location>
</feature>
<dbReference type="InterPro" id="IPR041377">
    <property type="entry name" value="P2_N"/>
</dbReference>
<organism evidence="3 4">
    <name type="scientific">Chitinibacter bivalviorum</name>
    <dbReference type="NCBI Taxonomy" id="2739434"/>
    <lineage>
        <taxon>Bacteria</taxon>
        <taxon>Pseudomonadati</taxon>
        <taxon>Pseudomonadota</taxon>
        <taxon>Betaproteobacteria</taxon>
        <taxon>Neisseriales</taxon>
        <taxon>Chitinibacteraceae</taxon>
        <taxon>Chitinibacter</taxon>
    </lineage>
</organism>
<evidence type="ECO:0000259" key="2">
    <source>
        <dbReference type="Pfam" id="PF25513"/>
    </source>
</evidence>
<dbReference type="Gene3D" id="2.60.120.730">
    <property type="match status" value="2"/>
</dbReference>
<dbReference type="Pfam" id="PF25513">
    <property type="entry name" value="P2_C"/>
    <property type="match status" value="1"/>
</dbReference>
<feature type="domain" description="Viral coat protein P2 C-terminal" evidence="2">
    <location>
        <begin position="140"/>
        <end position="267"/>
    </location>
</feature>
<evidence type="ECO:0000313" key="4">
    <source>
        <dbReference type="Proteomes" id="UP000509597"/>
    </source>
</evidence>
<name>A0A7H9BGQ0_9NEIS</name>
<dbReference type="InterPro" id="IPR057915">
    <property type="entry name" value="P2_C"/>
</dbReference>
<dbReference type="EMBL" id="CP058627">
    <property type="protein sequence ID" value="QLG87592.1"/>
    <property type="molecule type" value="Genomic_DNA"/>
</dbReference>
<dbReference type="Proteomes" id="UP000509597">
    <property type="component" value="Chromosome"/>
</dbReference>
<dbReference type="Pfam" id="PF18628">
    <property type="entry name" value="P2_N"/>
    <property type="match status" value="1"/>
</dbReference>
<dbReference type="KEGG" id="chiz:HQ393_04605"/>
<sequence>MTQLKKMPPVQNVIANNMATLTLPLSETFERLVCVLGGTFTKAMILNIRVKLNGKVIHDCTGADLDVMNNYNGLASNASILSIDFSELFARDAVWQSVGAIGTASDNVQSLMVEFDIGAATNPTLTVFANVSGPKILAGINKLSKATMNIAAGNVKTPLPVAFGASGGALIKRIYIKSANMTALEVKRNGVVIHDSIKAVNDFYQQENKKVPQTGWYIFDAVVENNGNDMIDVTNNDPNNKTFSFEVNVTLSASEFITYYVETIDVLGNC</sequence>
<evidence type="ECO:0000259" key="1">
    <source>
        <dbReference type="Pfam" id="PF18628"/>
    </source>
</evidence>
<dbReference type="InterPro" id="IPR053751">
    <property type="entry name" value="Viral_Major_Capsid_sf"/>
</dbReference>
<reference evidence="3 4" key="1">
    <citation type="submission" date="2020-07" db="EMBL/GenBank/DDBJ databases">
        <title>Complete genome sequence of Chitinibacter sp. 2T18.</title>
        <authorList>
            <person name="Bae J.-W."/>
            <person name="Choi J.-W."/>
        </authorList>
    </citation>
    <scope>NUCLEOTIDE SEQUENCE [LARGE SCALE GENOMIC DNA]</scope>
    <source>
        <strain evidence="3 4">2T18</strain>
    </source>
</reference>
<gene>
    <name evidence="3" type="ORF">HQ393_04605</name>
</gene>
<evidence type="ECO:0000313" key="3">
    <source>
        <dbReference type="EMBL" id="QLG87592.1"/>
    </source>
</evidence>
<protein>
    <submittedName>
        <fullName evidence="3">Uncharacterized protein</fullName>
    </submittedName>
</protein>
<accession>A0A7H9BGQ0</accession>
<proteinExistence type="predicted"/>
<dbReference type="RefSeq" id="WP_179357674.1">
    <property type="nucleotide sequence ID" value="NZ_CP058627.1"/>
</dbReference>
<keyword evidence="4" id="KW-1185">Reference proteome</keyword>